<dbReference type="GO" id="GO:0015833">
    <property type="term" value="P:peptide transport"/>
    <property type="evidence" value="ECO:0007669"/>
    <property type="project" value="TreeGrafter"/>
</dbReference>
<feature type="compositionally biased region" description="Low complexity" evidence="1">
    <location>
        <begin position="22"/>
        <end position="32"/>
    </location>
</feature>
<dbReference type="SUPFAM" id="SSF53850">
    <property type="entry name" value="Periplasmic binding protein-like II"/>
    <property type="match status" value="1"/>
</dbReference>
<dbReference type="PATRIC" id="fig|1423803.3.peg.1065"/>
<dbReference type="InterPro" id="IPR000914">
    <property type="entry name" value="SBP_5_dom"/>
</dbReference>
<dbReference type="InterPro" id="IPR039424">
    <property type="entry name" value="SBP_5"/>
</dbReference>
<gene>
    <name evidence="4" type="ORF">FD13_GL001058</name>
</gene>
<evidence type="ECO:0000313" key="5">
    <source>
        <dbReference type="Proteomes" id="UP000051589"/>
    </source>
</evidence>
<feature type="domain" description="Solute-binding protein family 5" evidence="3">
    <location>
        <begin position="121"/>
        <end position="515"/>
    </location>
</feature>
<feature type="chain" id="PRO_5038814672" evidence="2">
    <location>
        <begin position="21"/>
        <end position="605"/>
    </location>
</feature>
<dbReference type="OrthoDB" id="9796817at2"/>
<protein>
    <submittedName>
        <fullName evidence="4">ABC-type oligopeptide transport system, periplasmic component</fullName>
    </submittedName>
</protein>
<dbReference type="Gene3D" id="3.10.105.10">
    <property type="entry name" value="Dipeptide-binding Protein, Domain 3"/>
    <property type="match status" value="1"/>
</dbReference>
<dbReference type="PANTHER" id="PTHR30290">
    <property type="entry name" value="PERIPLASMIC BINDING COMPONENT OF ABC TRANSPORTER"/>
    <property type="match status" value="1"/>
</dbReference>
<feature type="region of interest" description="Disordered" evidence="1">
    <location>
        <begin position="22"/>
        <end position="43"/>
    </location>
</feature>
<dbReference type="GO" id="GO:1904680">
    <property type="term" value="F:peptide transmembrane transporter activity"/>
    <property type="evidence" value="ECO:0007669"/>
    <property type="project" value="TreeGrafter"/>
</dbReference>
<reference evidence="4 5" key="1">
    <citation type="journal article" date="2015" name="Genome Announc.">
        <title>Expanding the biotechnology potential of lactobacilli through comparative genomics of 213 strains and associated genera.</title>
        <authorList>
            <person name="Sun Z."/>
            <person name="Harris H.M."/>
            <person name="McCann A."/>
            <person name="Guo C."/>
            <person name="Argimon S."/>
            <person name="Zhang W."/>
            <person name="Yang X."/>
            <person name="Jeffery I.B."/>
            <person name="Cooney J.C."/>
            <person name="Kagawa T.F."/>
            <person name="Liu W."/>
            <person name="Song Y."/>
            <person name="Salvetti E."/>
            <person name="Wrobel A."/>
            <person name="Rasinkangas P."/>
            <person name="Parkhill J."/>
            <person name="Rea M.C."/>
            <person name="O'Sullivan O."/>
            <person name="Ritari J."/>
            <person name="Douillard F.P."/>
            <person name="Paul Ross R."/>
            <person name="Yang R."/>
            <person name="Briner A.E."/>
            <person name="Felis G.E."/>
            <person name="de Vos W.M."/>
            <person name="Barrangou R."/>
            <person name="Klaenhammer T.R."/>
            <person name="Caufield P.W."/>
            <person name="Cui Y."/>
            <person name="Zhang H."/>
            <person name="O'Toole P.W."/>
        </authorList>
    </citation>
    <scope>NUCLEOTIDE SEQUENCE [LARGE SCALE GENOMIC DNA]</scope>
    <source>
        <strain evidence="4 5">DSM 21775</strain>
    </source>
</reference>
<dbReference type="EMBL" id="AYZH01000023">
    <property type="protein sequence ID" value="KRN01397.1"/>
    <property type="molecule type" value="Genomic_DNA"/>
</dbReference>
<evidence type="ECO:0000256" key="1">
    <source>
        <dbReference type="SAM" id="MobiDB-lite"/>
    </source>
</evidence>
<evidence type="ECO:0000313" key="4">
    <source>
        <dbReference type="EMBL" id="KRN01397.1"/>
    </source>
</evidence>
<evidence type="ECO:0000259" key="3">
    <source>
        <dbReference type="Pfam" id="PF00496"/>
    </source>
</evidence>
<dbReference type="PIRSF" id="PIRSF002741">
    <property type="entry name" value="MppA"/>
    <property type="match status" value="1"/>
</dbReference>
<sequence length="605" mass="66314">MNKKKLVLSAVAVLAVIGLAGCSSKSSSSNSSGEKGASLKLPDHYTNTKATDKAATRNGTLHVAEPADAPFAGIGDPNLMSNNEDNDVFAPGAAAPGSINALFISDKNNKIIDGGLANQRLDRKNNTVTITLRKGAKWSNGSPITAKDIEYTYEVIANKASTSQAYTADMNNIKGMAAYHAGTAKTISGIAYPDGETGRSVVIHCTKMTPAMKFVGNSFIAETVEPYDYIKNVPIGKLAASPQVRKNPLFTGPYKLDKIVPGESTSWSKNPYYYGKKPQIKNIVITVVSSNNIDKAIQSGKYDFTSPAGVMHGTDYKQLKNLKNYKIVGQPELGYGYFGFNVGQFDTKTGKNTLDPHSKMANKSLRKAMMYAVNNDAVTKKFSYGISWRANTLIPPIFDNYWDSSAKGFPLDIKKANKLLDDAGYKKKGKWRVQPNGKPLTIYFGAMTGTSAQAATYQDYLQQWHKIGLNVKFATGKTMEMNSFYSTLEAPKQNKIDIYDAAWSVSSEPTPTMYTETSVQNLGHFATAKNTQLINDMNSDKAWNDSYRAKIFKEWQAYMNEEAYVAPDAFSYTWAPVNTRVKGYSLKSSNVDFWSSLSLTSSSMK</sequence>
<dbReference type="PROSITE" id="PS51257">
    <property type="entry name" value="PROKAR_LIPOPROTEIN"/>
    <property type="match status" value="1"/>
</dbReference>
<dbReference type="CDD" id="cd08510">
    <property type="entry name" value="PBP2_Lactococcal_OppA_like"/>
    <property type="match status" value="1"/>
</dbReference>
<organism evidence="4 5">
    <name type="scientific">Levilactobacillus senmaizukei DSM 21775 = NBRC 103853</name>
    <dbReference type="NCBI Taxonomy" id="1423803"/>
    <lineage>
        <taxon>Bacteria</taxon>
        <taxon>Bacillati</taxon>
        <taxon>Bacillota</taxon>
        <taxon>Bacilli</taxon>
        <taxon>Lactobacillales</taxon>
        <taxon>Lactobacillaceae</taxon>
        <taxon>Levilactobacillus</taxon>
    </lineage>
</organism>
<dbReference type="RefSeq" id="WP_061777305.1">
    <property type="nucleotide sequence ID" value="NZ_AYZH01000023.1"/>
</dbReference>
<accession>A0A0R2DID8</accession>
<dbReference type="InterPro" id="IPR030678">
    <property type="entry name" value="Peptide/Ni-bd"/>
</dbReference>
<dbReference type="AlphaFoldDB" id="A0A0R2DID8"/>
<keyword evidence="5" id="KW-1185">Reference proteome</keyword>
<dbReference type="GO" id="GO:0042597">
    <property type="term" value="C:periplasmic space"/>
    <property type="evidence" value="ECO:0007669"/>
    <property type="project" value="UniProtKB-ARBA"/>
</dbReference>
<dbReference type="Proteomes" id="UP000051589">
    <property type="component" value="Unassembled WGS sequence"/>
</dbReference>
<name>A0A0R2DID8_9LACO</name>
<feature type="signal peptide" evidence="2">
    <location>
        <begin position="1"/>
        <end position="20"/>
    </location>
</feature>
<dbReference type="STRING" id="1423803.FD13_GL001058"/>
<dbReference type="Pfam" id="PF00496">
    <property type="entry name" value="SBP_bac_5"/>
    <property type="match status" value="1"/>
</dbReference>
<proteinExistence type="predicted"/>
<comment type="caution">
    <text evidence="4">The sequence shown here is derived from an EMBL/GenBank/DDBJ whole genome shotgun (WGS) entry which is preliminary data.</text>
</comment>
<dbReference type="Gene3D" id="3.40.190.10">
    <property type="entry name" value="Periplasmic binding protein-like II"/>
    <property type="match status" value="1"/>
</dbReference>
<keyword evidence="2" id="KW-0732">Signal</keyword>
<evidence type="ECO:0000256" key="2">
    <source>
        <dbReference type="SAM" id="SignalP"/>
    </source>
</evidence>
<dbReference type="GO" id="GO:0043190">
    <property type="term" value="C:ATP-binding cassette (ABC) transporter complex"/>
    <property type="evidence" value="ECO:0007669"/>
    <property type="project" value="InterPro"/>
</dbReference>